<dbReference type="RefSeq" id="WP_344123726.1">
    <property type="nucleotide sequence ID" value="NZ_BAAABW010000039.1"/>
</dbReference>
<name>A0ABP3HSW8_9ACTN</name>
<evidence type="ECO:0000313" key="2">
    <source>
        <dbReference type="EMBL" id="GAA0378021.1"/>
    </source>
</evidence>
<accession>A0ABP3HSW8</accession>
<comment type="caution">
    <text evidence="2">The sequence shown here is derived from an EMBL/GenBank/DDBJ whole genome shotgun (WGS) entry which is preliminary data.</text>
</comment>
<evidence type="ECO:0000256" key="1">
    <source>
        <dbReference type="SAM" id="MobiDB-lite"/>
    </source>
</evidence>
<organism evidence="2 3">
    <name type="scientific">Streptomyces blastmyceticus</name>
    <dbReference type="NCBI Taxonomy" id="68180"/>
    <lineage>
        <taxon>Bacteria</taxon>
        <taxon>Bacillati</taxon>
        <taxon>Actinomycetota</taxon>
        <taxon>Actinomycetes</taxon>
        <taxon>Kitasatosporales</taxon>
        <taxon>Streptomycetaceae</taxon>
        <taxon>Streptomyces</taxon>
    </lineage>
</organism>
<dbReference type="EMBL" id="BAAABW010000039">
    <property type="protein sequence ID" value="GAA0378021.1"/>
    <property type="molecule type" value="Genomic_DNA"/>
</dbReference>
<keyword evidence="3" id="KW-1185">Reference proteome</keyword>
<protein>
    <submittedName>
        <fullName evidence="2">Uncharacterized protein</fullName>
    </submittedName>
</protein>
<feature type="region of interest" description="Disordered" evidence="1">
    <location>
        <begin position="1"/>
        <end position="26"/>
    </location>
</feature>
<evidence type="ECO:0000313" key="3">
    <source>
        <dbReference type="Proteomes" id="UP001500063"/>
    </source>
</evidence>
<proteinExistence type="predicted"/>
<sequence length="74" mass="8305">MNAPRSWPAVVPLPHTGGPPCTPRPQMPPCGECRRLDTEGWRALFADDLDELKAVNERQARHYTEAHTMRAAAR</sequence>
<dbReference type="Proteomes" id="UP001500063">
    <property type="component" value="Unassembled WGS sequence"/>
</dbReference>
<reference evidence="3" key="1">
    <citation type="journal article" date="2019" name="Int. J. Syst. Evol. Microbiol.">
        <title>The Global Catalogue of Microorganisms (GCM) 10K type strain sequencing project: providing services to taxonomists for standard genome sequencing and annotation.</title>
        <authorList>
            <consortium name="The Broad Institute Genomics Platform"/>
            <consortium name="The Broad Institute Genome Sequencing Center for Infectious Disease"/>
            <person name="Wu L."/>
            <person name="Ma J."/>
        </authorList>
    </citation>
    <scope>NUCLEOTIDE SEQUENCE [LARGE SCALE GENOMIC DNA]</scope>
    <source>
        <strain evidence="3">JCM 4565</strain>
    </source>
</reference>
<gene>
    <name evidence="2" type="ORF">GCM10010319_65700</name>
</gene>